<dbReference type="OrthoDB" id="3727779at2"/>
<dbReference type="Gene3D" id="3.10.129.10">
    <property type="entry name" value="Hotdog Thioesterase"/>
    <property type="match status" value="1"/>
</dbReference>
<dbReference type="InterPro" id="IPR051490">
    <property type="entry name" value="THEM6_lcsJ_thioesterase"/>
</dbReference>
<dbReference type="InterPro" id="IPR029069">
    <property type="entry name" value="HotDog_dom_sf"/>
</dbReference>
<name>A0A553K4I0_9ACTN</name>
<gene>
    <name evidence="1" type="ORF">FOJ82_01445</name>
</gene>
<dbReference type="AlphaFoldDB" id="A0A553K4I0"/>
<dbReference type="SUPFAM" id="SSF54637">
    <property type="entry name" value="Thioesterase/thiol ester dehydrase-isomerase"/>
    <property type="match status" value="1"/>
</dbReference>
<sequence length="172" mass="20191">MNLYFRMLMLWLRNRRAPRTGVWDTVTTPFRVAPSDLDVLLHMNNGKYLTIMDLGRVDLMQRSGMWEGLNERGWYPVVAGQTITYRRSLKLGQRFDLRTRVVGFDDRWIFLEQTFLVGEVVHARAAVRARFLKRRGGSVEHDELEGLVGGFPEHLELPDWMVEWAENTRIAR</sequence>
<dbReference type="EMBL" id="VKKG01000001">
    <property type="protein sequence ID" value="TRY19592.1"/>
    <property type="molecule type" value="Genomic_DNA"/>
</dbReference>
<evidence type="ECO:0000313" key="2">
    <source>
        <dbReference type="Proteomes" id="UP000317638"/>
    </source>
</evidence>
<organism evidence="1 2">
    <name type="scientific">Tessaracoccus rhinocerotis</name>
    <dbReference type="NCBI Taxonomy" id="1689449"/>
    <lineage>
        <taxon>Bacteria</taxon>
        <taxon>Bacillati</taxon>
        <taxon>Actinomycetota</taxon>
        <taxon>Actinomycetes</taxon>
        <taxon>Propionibacteriales</taxon>
        <taxon>Propionibacteriaceae</taxon>
        <taxon>Tessaracoccus</taxon>
    </lineage>
</organism>
<dbReference type="RefSeq" id="WP_143936678.1">
    <property type="nucleotide sequence ID" value="NZ_VKKG01000001.1"/>
</dbReference>
<dbReference type="CDD" id="cd00586">
    <property type="entry name" value="4HBT"/>
    <property type="match status" value="1"/>
</dbReference>
<dbReference type="PANTHER" id="PTHR12475:SF4">
    <property type="entry name" value="PROTEIN THEM6"/>
    <property type="match status" value="1"/>
</dbReference>
<protein>
    <submittedName>
        <fullName evidence="1">Thioesterase</fullName>
    </submittedName>
</protein>
<reference evidence="1 2" key="1">
    <citation type="submission" date="2019-07" db="EMBL/GenBank/DDBJ databases">
        <authorList>
            <person name="Zhou L.-Y."/>
        </authorList>
    </citation>
    <scope>NUCLEOTIDE SEQUENCE [LARGE SCALE GENOMIC DNA]</scope>
    <source>
        <strain evidence="1 2">YIM 101269</strain>
    </source>
</reference>
<proteinExistence type="predicted"/>
<dbReference type="Pfam" id="PF13279">
    <property type="entry name" value="4HBT_2"/>
    <property type="match status" value="1"/>
</dbReference>
<comment type="caution">
    <text evidence="1">The sequence shown here is derived from an EMBL/GenBank/DDBJ whole genome shotgun (WGS) entry which is preliminary data.</text>
</comment>
<keyword evidence="2" id="KW-1185">Reference proteome</keyword>
<dbReference type="PANTHER" id="PTHR12475">
    <property type="match status" value="1"/>
</dbReference>
<evidence type="ECO:0000313" key="1">
    <source>
        <dbReference type="EMBL" id="TRY19592.1"/>
    </source>
</evidence>
<accession>A0A553K4I0</accession>
<dbReference type="Proteomes" id="UP000317638">
    <property type="component" value="Unassembled WGS sequence"/>
</dbReference>